<sequence length="38" mass="3928">MNLTYAVRMTVGSPVLTAGGRLFRRRGSAGGAAAHRAP</sequence>
<name>G2P6G3_STRV4</name>
<keyword evidence="2" id="KW-1185">Reference proteome</keyword>
<gene>
    <name evidence="1" type="ORF">Strvi_6963</name>
</gene>
<reference evidence="1" key="1">
    <citation type="submission" date="2011-08" db="EMBL/GenBank/DDBJ databases">
        <title>Complete sequence of chromosome of Streptomyces violaceusniger Tu 4113.</title>
        <authorList>
            <consortium name="US DOE Joint Genome Institute"/>
            <person name="Lucas S."/>
            <person name="Han J."/>
            <person name="Lapidus A."/>
            <person name="Cheng J.-F."/>
            <person name="Goodwin L."/>
            <person name="Pitluck S."/>
            <person name="Peters L."/>
            <person name="Ivanova N."/>
            <person name="Daligault H."/>
            <person name="Detter J.C."/>
            <person name="Han C."/>
            <person name="Tapia R."/>
            <person name="Land M."/>
            <person name="Hauser L."/>
            <person name="Kyrpides N."/>
            <person name="Ivanova N."/>
            <person name="Pagani I."/>
            <person name="Hagen A."/>
            <person name="Katz L."/>
            <person name="Fiedler H.-P."/>
            <person name="Keasling J."/>
            <person name="Fortman J."/>
            <person name="Woyke T."/>
        </authorList>
    </citation>
    <scope>NUCLEOTIDE SEQUENCE [LARGE SCALE GENOMIC DNA]</scope>
    <source>
        <strain evidence="1">Tu 4113</strain>
    </source>
</reference>
<accession>G2P6G3</accession>
<protein>
    <submittedName>
        <fullName evidence="1">Uncharacterized protein</fullName>
    </submittedName>
</protein>
<evidence type="ECO:0000313" key="1">
    <source>
        <dbReference type="EMBL" id="AEM86335.1"/>
    </source>
</evidence>
<dbReference type="EMBL" id="CP002994">
    <property type="protein sequence ID" value="AEM86335.1"/>
    <property type="molecule type" value="Genomic_DNA"/>
</dbReference>
<dbReference type="AlphaFoldDB" id="G2P6G3"/>
<evidence type="ECO:0000313" key="2">
    <source>
        <dbReference type="Proteomes" id="UP000008703"/>
    </source>
</evidence>
<dbReference type="Proteomes" id="UP000008703">
    <property type="component" value="Chromosome"/>
</dbReference>
<organism evidence="1 2">
    <name type="scientific">Streptomyces violaceusniger (strain Tu 4113)</name>
    <dbReference type="NCBI Taxonomy" id="653045"/>
    <lineage>
        <taxon>Bacteria</taxon>
        <taxon>Bacillati</taxon>
        <taxon>Actinomycetota</taxon>
        <taxon>Actinomycetes</taxon>
        <taxon>Kitasatosporales</taxon>
        <taxon>Streptomycetaceae</taxon>
        <taxon>Streptomyces</taxon>
        <taxon>Streptomyces violaceusniger group</taxon>
    </lineage>
</organism>
<proteinExistence type="predicted"/>
<dbReference type="KEGG" id="svl:Strvi_6963"/>
<dbReference type="HOGENOM" id="CLU_3333804_0_0_11"/>